<proteinExistence type="predicted"/>
<dbReference type="InterPro" id="IPR050824">
    <property type="entry name" value="Thiol_disulfide_DsbA"/>
</dbReference>
<dbReference type="CDD" id="cd03019">
    <property type="entry name" value="DsbA_DsbA"/>
    <property type="match status" value="1"/>
</dbReference>
<dbReference type="Pfam" id="PF13462">
    <property type="entry name" value="Thioredoxin_4"/>
    <property type="match status" value="1"/>
</dbReference>
<organism evidence="4 5">
    <name type="scientific">Cocleimonas flava</name>
    <dbReference type="NCBI Taxonomy" id="634765"/>
    <lineage>
        <taxon>Bacteria</taxon>
        <taxon>Pseudomonadati</taxon>
        <taxon>Pseudomonadota</taxon>
        <taxon>Gammaproteobacteria</taxon>
        <taxon>Thiotrichales</taxon>
        <taxon>Thiotrichaceae</taxon>
        <taxon>Cocleimonas</taxon>
    </lineage>
</organism>
<dbReference type="PANTHER" id="PTHR35891:SF2">
    <property type="entry name" value="THIOL:DISULFIDE INTERCHANGE PROTEIN DSBA"/>
    <property type="match status" value="1"/>
</dbReference>
<keyword evidence="5" id="KW-1185">Reference proteome</keyword>
<dbReference type="InterPro" id="IPR023205">
    <property type="entry name" value="DsbA/DsbL"/>
</dbReference>
<dbReference type="PROSITE" id="PS51257">
    <property type="entry name" value="PROKAR_LIPOPROTEIN"/>
    <property type="match status" value="1"/>
</dbReference>
<name>A0A4R1EPB4_9GAMM</name>
<dbReference type="AlphaFoldDB" id="A0A4R1EPB4"/>
<gene>
    <name evidence="4" type="ORF">EV695_3559</name>
</gene>
<dbReference type="OrthoDB" id="9784896at2"/>
<dbReference type="PANTHER" id="PTHR35891">
    <property type="entry name" value="THIOL:DISULFIDE INTERCHANGE PROTEIN DSBA"/>
    <property type="match status" value="1"/>
</dbReference>
<dbReference type="Gene3D" id="3.40.30.10">
    <property type="entry name" value="Glutaredoxin"/>
    <property type="match status" value="1"/>
</dbReference>
<evidence type="ECO:0000256" key="2">
    <source>
        <dbReference type="SAM" id="SignalP"/>
    </source>
</evidence>
<evidence type="ECO:0000313" key="5">
    <source>
        <dbReference type="Proteomes" id="UP000294887"/>
    </source>
</evidence>
<sequence length="243" mass="27419">MKTIYKTSLLASLTLIFITACGSASSDAKKVEIKKVSAPAVEATATTQPAAKKVESQFEEGKHYVEIFPEMQTDSEPGKVEVVELMWLGCPHCYSLEPQILKYKENHPKYVEFKQVPAMLNPSWSADANTFFIAELLDPKGEKELIHRAFQAIHDQKRRLRNPDAVTRFFVQQGFTEEQVNNVRNSMAFQAKLKRAQEISSTSQAQSVPTIIINGKYRTSPYMAGGNDKVMEVLRFLAKQENK</sequence>
<dbReference type="RefSeq" id="WP_131907323.1">
    <property type="nucleotide sequence ID" value="NZ_BAAAFU010000007.1"/>
</dbReference>
<evidence type="ECO:0000259" key="3">
    <source>
        <dbReference type="Pfam" id="PF13462"/>
    </source>
</evidence>
<reference evidence="4 5" key="1">
    <citation type="submission" date="2019-03" db="EMBL/GenBank/DDBJ databases">
        <title>Genomic Encyclopedia of Type Strains, Phase IV (KMG-IV): sequencing the most valuable type-strain genomes for metagenomic binning, comparative biology and taxonomic classification.</title>
        <authorList>
            <person name="Goeker M."/>
        </authorList>
    </citation>
    <scope>NUCLEOTIDE SEQUENCE [LARGE SCALE GENOMIC DNA]</scope>
    <source>
        <strain evidence="4 5">DSM 24830</strain>
    </source>
</reference>
<evidence type="ECO:0000256" key="1">
    <source>
        <dbReference type="ARBA" id="ARBA00022729"/>
    </source>
</evidence>
<feature type="signal peptide" evidence="2">
    <location>
        <begin position="1"/>
        <end position="24"/>
    </location>
</feature>
<dbReference type="EMBL" id="SMFQ01000005">
    <property type="protein sequence ID" value="TCJ82823.1"/>
    <property type="molecule type" value="Genomic_DNA"/>
</dbReference>
<keyword evidence="1 2" id="KW-0732">Signal</keyword>
<feature type="chain" id="PRO_5020683302" evidence="2">
    <location>
        <begin position="25"/>
        <end position="243"/>
    </location>
</feature>
<dbReference type="Proteomes" id="UP000294887">
    <property type="component" value="Unassembled WGS sequence"/>
</dbReference>
<evidence type="ECO:0000313" key="4">
    <source>
        <dbReference type="EMBL" id="TCJ82823.1"/>
    </source>
</evidence>
<comment type="caution">
    <text evidence="4">The sequence shown here is derived from an EMBL/GenBank/DDBJ whole genome shotgun (WGS) entry which is preliminary data.</text>
</comment>
<dbReference type="InterPro" id="IPR012336">
    <property type="entry name" value="Thioredoxin-like_fold"/>
</dbReference>
<dbReference type="SUPFAM" id="SSF52833">
    <property type="entry name" value="Thioredoxin-like"/>
    <property type="match status" value="1"/>
</dbReference>
<protein>
    <submittedName>
        <fullName evidence="4">Thiol:disulfide interchange protein DsbA</fullName>
    </submittedName>
</protein>
<accession>A0A4R1EPB4</accession>
<dbReference type="InterPro" id="IPR036249">
    <property type="entry name" value="Thioredoxin-like_sf"/>
</dbReference>
<feature type="domain" description="Thioredoxin-like fold" evidence="3">
    <location>
        <begin position="79"/>
        <end position="219"/>
    </location>
</feature>